<dbReference type="GO" id="GO:0030151">
    <property type="term" value="F:molybdenum ion binding"/>
    <property type="evidence" value="ECO:0007669"/>
    <property type="project" value="InterPro"/>
</dbReference>
<dbReference type="InterPro" id="IPR011037">
    <property type="entry name" value="Pyrv_Knase-like_insert_dom_sf"/>
</dbReference>
<dbReference type="AlphaFoldDB" id="A0A6A5XXB1"/>
<name>A0A6A5XXB1_9PLEO</name>
<dbReference type="OrthoDB" id="5390at2759"/>
<dbReference type="Proteomes" id="UP000799778">
    <property type="component" value="Unassembled WGS sequence"/>
</dbReference>
<dbReference type="GO" id="GO:0030170">
    <property type="term" value="F:pyridoxal phosphate binding"/>
    <property type="evidence" value="ECO:0007669"/>
    <property type="project" value="InterPro"/>
</dbReference>
<dbReference type="SUPFAM" id="SSF50800">
    <property type="entry name" value="PK beta-barrel domain-like"/>
    <property type="match status" value="1"/>
</dbReference>
<reference evidence="3" key="1">
    <citation type="journal article" date="2020" name="Stud. Mycol.">
        <title>101 Dothideomycetes genomes: a test case for predicting lifestyles and emergence of pathogens.</title>
        <authorList>
            <person name="Haridas S."/>
            <person name="Albert R."/>
            <person name="Binder M."/>
            <person name="Bloem J."/>
            <person name="Labutti K."/>
            <person name="Salamov A."/>
            <person name="Andreopoulos B."/>
            <person name="Baker S."/>
            <person name="Barry K."/>
            <person name="Bills G."/>
            <person name="Bluhm B."/>
            <person name="Cannon C."/>
            <person name="Castanera R."/>
            <person name="Culley D."/>
            <person name="Daum C."/>
            <person name="Ezra D."/>
            <person name="Gonzalez J."/>
            <person name="Henrissat B."/>
            <person name="Kuo A."/>
            <person name="Liang C."/>
            <person name="Lipzen A."/>
            <person name="Lutzoni F."/>
            <person name="Magnuson J."/>
            <person name="Mondo S."/>
            <person name="Nolan M."/>
            <person name="Ohm R."/>
            <person name="Pangilinan J."/>
            <person name="Park H.-J."/>
            <person name="Ramirez L."/>
            <person name="Alfaro M."/>
            <person name="Sun H."/>
            <person name="Tritt A."/>
            <person name="Yoshinaga Y."/>
            <person name="Zwiers L.-H."/>
            <person name="Turgeon B."/>
            <person name="Goodwin S."/>
            <person name="Spatafora J."/>
            <person name="Crous P."/>
            <person name="Grigoriev I."/>
        </authorList>
    </citation>
    <scope>NUCLEOTIDE SEQUENCE</scope>
    <source>
        <strain evidence="3">CBS 175.79</strain>
    </source>
</reference>
<sequence>MAIGEDYRANGIVLPLGVLQEVRTGRIKPVFGPGMQSAMYKAPVVGRIKVNKLGCEGDQQAFHNHGGVDKALLQYCSSHYDDWRDELIHIWLGCNMQQRHDGKDPDQLSNQSTSWAQKWSAVRTA</sequence>
<evidence type="ECO:0000256" key="1">
    <source>
        <dbReference type="SAM" id="MobiDB-lite"/>
    </source>
</evidence>
<dbReference type="PANTHER" id="PTHR30212">
    <property type="entry name" value="PROTEIN YIIM"/>
    <property type="match status" value="1"/>
</dbReference>
<dbReference type="GO" id="GO:0003824">
    <property type="term" value="F:catalytic activity"/>
    <property type="evidence" value="ECO:0007669"/>
    <property type="project" value="InterPro"/>
</dbReference>
<dbReference type="InterPro" id="IPR005302">
    <property type="entry name" value="MoCF_Sase_C"/>
</dbReference>
<feature type="region of interest" description="Disordered" evidence="1">
    <location>
        <begin position="100"/>
        <end position="125"/>
    </location>
</feature>
<dbReference type="EMBL" id="ML978068">
    <property type="protein sequence ID" value="KAF2017599.1"/>
    <property type="molecule type" value="Genomic_DNA"/>
</dbReference>
<accession>A0A6A5XXB1</accession>
<protein>
    <recommendedName>
        <fullName evidence="2">MOSC domain-containing protein</fullName>
    </recommendedName>
</protein>
<dbReference type="InterPro" id="IPR052353">
    <property type="entry name" value="Benzoxazolinone_Detox_Enz"/>
</dbReference>
<keyword evidence="4" id="KW-1185">Reference proteome</keyword>
<evidence type="ECO:0000313" key="3">
    <source>
        <dbReference type="EMBL" id="KAF2017599.1"/>
    </source>
</evidence>
<dbReference type="GeneID" id="54289228"/>
<evidence type="ECO:0000259" key="2">
    <source>
        <dbReference type="PROSITE" id="PS51340"/>
    </source>
</evidence>
<dbReference type="PROSITE" id="PS51340">
    <property type="entry name" value="MOSC"/>
    <property type="match status" value="1"/>
</dbReference>
<evidence type="ECO:0000313" key="4">
    <source>
        <dbReference type="Proteomes" id="UP000799778"/>
    </source>
</evidence>
<feature type="domain" description="MOSC" evidence="2">
    <location>
        <begin position="42"/>
        <end position="125"/>
    </location>
</feature>
<proteinExistence type="predicted"/>
<gene>
    <name evidence="3" type="ORF">BU24DRAFT_460625</name>
</gene>
<dbReference type="RefSeq" id="XP_033385938.1">
    <property type="nucleotide sequence ID" value="XM_033531831.1"/>
</dbReference>
<dbReference type="PANTHER" id="PTHR30212:SF2">
    <property type="entry name" value="PROTEIN YIIM"/>
    <property type="match status" value="1"/>
</dbReference>
<organism evidence="3 4">
    <name type="scientific">Aaosphaeria arxii CBS 175.79</name>
    <dbReference type="NCBI Taxonomy" id="1450172"/>
    <lineage>
        <taxon>Eukaryota</taxon>
        <taxon>Fungi</taxon>
        <taxon>Dikarya</taxon>
        <taxon>Ascomycota</taxon>
        <taxon>Pezizomycotina</taxon>
        <taxon>Dothideomycetes</taxon>
        <taxon>Pleosporomycetidae</taxon>
        <taxon>Pleosporales</taxon>
        <taxon>Pleosporales incertae sedis</taxon>
        <taxon>Aaosphaeria</taxon>
    </lineage>
</organism>
<dbReference type="Gene3D" id="2.40.33.20">
    <property type="entry name" value="PK beta-barrel domain-like"/>
    <property type="match status" value="1"/>
</dbReference>
<feature type="compositionally biased region" description="Polar residues" evidence="1">
    <location>
        <begin position="107"/>
        <end position="117"/>
    </location>
</feature>